<evidence type="ECO:0000313" key="3">
    <source>
        <dbReference type="Proteomes" id="UP001230220"/>
    </source>
</evidence>
<comment type="caution">
    <text evidence="2">The sequence shown here is derived from an EMBL/GenBank/DDBJ whole genome shotgun (WGS) entry which is preliminary data.</text>
</comment>
<organism evidence="2 3">
    <name type="scientific">Breznakia pachnodae</name>
    <dbReference type="NCBI Taxonomy" id="265178"/>
    <lineage>
        <taxon>Bacteria</taxon>
        <taxon>Bacillati</taxon>
        <taxon>Bacillota</taxon>
        <taxon>Erysipelotrichia</taxon>
        <taxon>Erysipelotrichales</taxon>
        <taxon>Erysipelotrichaceae</taxon>
        <taxon>Breznakia</taxon>
    </lineage>
</organism>
<accession>A0ABU0E2H3</accession>
<dbReference type="InterPro" id="IPR005122">
    <property type="entry name" value="Uracil-DNA_glycosylase-like"/>
</dbReference>
<feature type="domain" description="Uracil-DNA glycosylase-like" evidence="1">
    <location>
        <begin position="73"/>
        <end position="157"/>
    </location>
</feature>
<dbReference type="InterPro" id="IPR036895">
    <property type="entry name" value="Uracil-DNA_glycosylase-like_sf"/>
</dbReference>
<dbReference type="RefSeq" id="WP_307407186.1">
    <property type="nucleotide sequence ID" value="NZ_JAUSUR010000002.1"/>
</dbReference>
<name>A0ABU0E2H3_9FIRM</name>
<dbReference type="Gene3D" id="3.40.470.10">
    <property type="entry name" value="Uracil-DNA glycosylase-like domain"/>
    <property type="match status" value="1"/>
</dbReference>
<dbReference type="Pfam" id="PF03167">
    <property type="entry name" value="UDG"/>
    <property type="match status" value="1"/>
</dbReference>
<gene>
    <name evidence="2" type="ORF">J2S15_001666</name>
</gene>
<evidence type="ECO:0000259" key="1">
    <source>
        <dbReference type="Pfam" id="PF03167"/>
    </source>
</evidence>
<sequence>MNIKKELKPFIMEQYNNYEEILKNIPDVEIQPDKVKAIMINEIVANDPKDDFYSSAPNPMYLETTFPLFAQAGVEVEDIQDILDLGIYITNAVKLPKFEYTIETSKIKEHMPILEQELKLFKNLEVIMLMGDVAKKSFNMITKKDTKKNAVPSTSTYKLRNTELFYEGKRIFPSYIMTGKNILIEKSKFQMASEDIFHMLDIIR</sequence>
<evidence type="ECO:0000313" key="2">
    <source>
        <dbReference type="EMBL" id="MDQ0360921.1"/>
    </source>
</evidence>
<reference evidence="2 3" key="1">
    <citation type="submission" date="2023-07" db="EMBL/GenBank/DDBJ databases">
        <title>Genomic Encyclopedia of Type Strains, Phase IV (KMG-IV): sequencing the most valuable type-strain genomes for metagenomic binning, comparative biology and taxonomic classification.</title>
        <authorList>
            <person name="Goeker M."/>
        </authorList>
    </citation>
    <scope>NUCLEOTIDE SEQUENCE [LARGE SCALE GENOMIC DNA]</scope>
    <source>
        <strain evidence="2 3">DSM 16784</strain>
    </source>
</reference>
<dbReference type="EMBL" id="JAUSUR010000002">
    <property type="protein sequence ID" value="MDQ0360921.1"/>
    <property type="molecule type" value="Genomic_DNA"/>
</dbReference>
<proteinExistence type="predicted"/>
<dbReference type="Proteomes" id="UP001230220">
    <property type="component" value="Unassembled WGS sequence"/>
</dbReference>
<keyword evidence="3" id="KW-1185">Reference proteome</keyword>
<dbReference type="SUPFAM" id="SSF52141">
    <property type="entry name" value="Uracil-DNA glycosylase-like"/>
    <property type="match status" value="1"/>
</dbReference>
<protein>
    <submittedName>
        <fullName evidence="2">Uracil-DNA glycosylase</fullName>
    </submittedName>
</protein>